<keyword evidence="6 9" id="KW-0472">Membrane</keyword>
<keyword evidence="9" id="KW-1133">Transmembrane helix</keyword>
<evidence type="ECO:0000256" key="7">
    <source>
        <dbReference type="ARBA" id="ARBA00023237"/>
    </source>
</evidence>
<evidence type="ECO:0000313" key="11">
    <source>
        <dbReference type="EMBL" id="MCB5362408.1"/>
    </source>
</evidence>
<evidence type="ECO:0000256" key="6">
    <source>
        <dbReference type="ARBA" id="ARBA00023136"/>
    </source>
</evidence>
<comment type="caution">
    <text evidence="11">The sequence shown here is derived from an EMBL/GenBank/DDBJ whole genome shotgun (WGS) entry which is preliminary data.</text>
</comment>
<reference evidence="11 12" key="1">
    <citation type="submission" date="2020-07" db="EMBL/GenBank/DDBJ databases">
        <title>Pusillimonas sp. nov., isolated from poultry manure in Taiwan.</title>
        <authorList>
            <person name="Lin S.-Y."/>
            <person name="Tang Y.-S."/>
            <person name="Young C.-C."/>
        </authorList>
    </citation>
    <scope>NUCLEOTIDE SEQUENCE [LARGE SCALE GENOMIC DNA]</scope>
    <source>
        <strain evidence="11 12">CC-YST705</strain>
    </source>
</reference>
<feature type="transmembrane region" description="Helical" evidence="9">
    <location>
        <begin position="103"/>
        <end position="127"/>
    </location>
</feature>
<name>A0ABS8C8Q6_9BURK</name>
<evidence type="ECO:0000313" key="12">
    <source>
        <dbReference type="Proteomes" id="UP000776983"/>
    </source>
</evidence>
<dbReference type="PANTHER" id="PTHR32552:SF82">
    <property type="entry name" value="FCUA PROTEIN"/>
    <property type="match status" value="1"/>
</dbReference>
<dbReference type="PANTHER" id="PTHR32552">
    <property type="entry name" value="FERRICHROME IRON RECEPTOR-RELATED"/>
    <property type="match status" value="1"/>
</dbReference>
<evidence type="ECO:0000256" key="2">
    <source>
        <dbReference type="ARBA" id="ARBA00022448"/>
    </source>
</evidence>
<dbReference type="SUPFAM" id="SSF56935">
    <property type="entry name" value="Porins"/>
    <property type="match status" value="1"/>
</dbReference>
<gene>
    <name evidence="11" type="ORF">H0484_01390</name>
</gene>
<keyword evidence="12" id="KW-1185">Reference proteome</keyword>
<keyword evidence="4 9" id="KW-0812">Transmembrane</keyword>
<dbReference type="EMBL" id="JACDXW010000001">
    <property type="protein sequence ID" value="MCB5362408.1"/>
    <property type="molecule type" value="Genomic_DNA"/>
</dbReference>
<sequence>MFNQARITRTPTGENEGNDAPGTPRMQLNLGGEWDVRALPGLTLSAQVVHTSKQYVDTANLQSIPNGTHWDVGARYRTKVGGKSAMFRLYVHNVFDKRAWVELLWLAAGLLALLPILNALTTSRGFWSSLQDRRPRQAVRPFG</sequence>
<organism evidence="11 12">
    <name type="scientific">Mesopusillimonas faecipullorum</name>
    <dbReference type="NCBI Taxonomy" id="2755040"/>
    <lineage>
        <taxon>Bacteria</taxon>
        <taxon>Pseudomonadati</taxon>
        <taxon>Pseudomonadota</taxon>
        <taxon>Betaproteobacteria</taxon>
        <taxon>Burkholderiales</taxon>
        <taxon>Alcaligenaceae</taxon>
        <taxon>Mesopusillimonas</taxon>
    </lineage>
</organism>
<comment type="subcellular location">
    <subcellularLocation>
        <location evidence="1">Cell outer membrane</location>
        <topology evidence="1">Multi-pass membrane protein</topology>
    </subcellularLocation>
</comment>
<keyword evidence="3" id="KW-1134">Transmembrane beta strand</keyword>
<evidence type="ECO:0000256" key="5">
    <source>
        <dbReference type="ARBA" id="ARBA00023077"/>
    </source>
</evidence>
<feature type="compositionally biased region" description="Polar residues" evidence="8">
    <location>
        <begin position="1"/>
        <end position="15"/>
    </location>
</feature>
<dbReference type="InterPro" id="IPR036942">
    <property type="entry name" value="Beta-barrel_TonB_sf"/>
</dbReference>
<evidence type="ECO:0000259" key="10">
    <source>
        <dbReference type="Pfam" id="PF00593"/>
    </source>
</evidence>
<dbReference type="InterPro" id="IPR000531">
    <property type="entry name" value="Beta-barrel_TonB"/>
</dbReference>
<evidence type="ECO:0000256" key="9">
    <source>
        <dbReference type="SAM" id="Phobius"/>
    </source>
</evidence>
<dbReference type="Pfam" id="PF00593">
    <property type="entry name" value="TonB_dep_Rec_b-barrel"/>
    <property type="match status" value="1"/>
</dbReference>
<accession>A0ABS8C8Q6</accession>
<evidence type="ECO:0000256" key="8">
    <source>
        <dbReference type="SAM" id="MobiDB-lite"/>
    </source>
</evidence>
<keyword evidence="2" id="KW-0813">Transport</keyword>
<evidence type="ECO:0000256" key="1">
    <source>
        <dbReference type="ARBA" id="ARBA00004571"/>
    </source>
</evidence>
<keyword evidence="7" id="KW-0998">Cell outer membrane</keyword>
<dbReference type="RefSeq" id="WP_226952645.1">
    <property type="nucleotide sequence ID" value="NZ_JACDXW010000001.1"/>
</dbReference>
<feature type="domain" description="TonB-dependent receptor-like beta-barrel" evidence="10">
    <location>
        <begin position="11"/>
        <end position="94"/>
    </location>
</feature>
<keyword evidence="11" id="KW-0675">Receptor</keyword>
<dbReference type="InterPro" id="IPR039426">
    <property type="entry name" value="TonB-dep_rcpt-like"/>
</dbReference>
<evidence type="ECO:0000256" key="4">
    <source>
        <dbReference type="ARBA" id="ARBA00022692"/>
    </source>
</evidence>
<dbReference type="Gene3D" id="2.40.170.20">
    <property type="entry name" value="TonB-dependent receptor, beta-barrel domain"/>
    <property type="match status" value="1"/>
</dbReference>
<keyword evidence="5" id="KW-0798">TonB box</keyword>
<dbReference type="Proteomes" id="UP000776983">
    <property type="component" value="Unassembled WGS sequence"/>
</dbReference>
<feature type="region of interest" description="Disordered" evidence="8">
    <location>
        <begin position="1"/>
        <end position="23"/>
    </location>
</feature>
<evidence type="ECO:0000256" key="3">
    <source>
        <dbReference type="ARBA" id="ARBA00022452"/>
    </source>
</evidence>
<proteinExistence type="predicted"/>
<protein>
    <submittedName>
        <fullName evidence="11">TonB-dependent receptor</fullName>
    </submittedName>
</protein>